<name>A0A211YRY4_9PROT</name>
<evidence type="ECO:0000256" key="1">
    <source>
        <dbReference type="SAM" id="MobiDB-lite"/>
    </source>
</evidence>
<gene>
    <name evidence="2" type="ORF">BWR60_36020</name>
</gene>
<dbReference type="Proteomes" id="UP000196655">
    <property type="component" value="Unassembled WGS sequence"/>
</dbReference>
<keyword evidence="3" id="KW-1185">Reference proteome</keyword>
<organism evidence="2 3">
    <name type="scientific">Inquilinus limosus</name>
    <dbReference type="NCBI Taxonomy" id="171674"/>
    <lineage>
        <taxon>Bacteria</taxon>
        <taxon>Pseudomonadati</taxon>
        <taxon>Pseudomonadota</taxon>
        <taxon>Alphaproteobacteria</taxon>
        <taxon>Rhodospirillales</taxon>
        <taxon>Rhodospirillaceae</taxon>
        <taxon>Inquilinus</taxon>
    </lineage>
</organism>
<comment type="caution">
    <text evidence="2">The sequence shown here is derived from an EMBL/GenBank/DDBJ whole genome shotgun (WGS) entry which is preliminary data.</text>
</comment>
<feature type="region of interest" description="Disordered" evidence="1">
    <location>
        <begin position="54"/>
        <end position="79"/>
    </location>
</feature>
<protein>
    <submittedName>
        <fullName evidence="2">Uncharacterized protein</fullName>
    </submittedName>
</protein>
<evidence type="ECO:0000313" key="3">
    <source>
        <dbReference type="Proteomes" id="UP000196655"/>
    </source>
</evidence>
<dbReference type="AlphaFoldDB" id="A0A211YRY4"/>
<proteinExistence type="predicted"/>
<dbReference type="EMBL" id="NHON01000218">
    <property type="protein sequence ID" value="OWJ55825.1"/>
    <property type="molecule type" value="Genomic_DNA"/>
</dbReference>
<sequence length="137" mass="13743">MTSKGLLLLSIALVGAAALGGAIAIDSARPTPPPVVAVDLAGIAVEPARVLDPAEAARPQPAVATPRRLAEAPPAPAADSAANPMRILFGSAFAAVPRPAAAPKRWSFKRALAALEKEPVPALPVRGRDVVALGLSG</sequence>
<feature type="non-terminal residue" evidence="2">
    <location>
        <position position="137"/>
    </location>
</feature>
<reference evidence="3" key="1">
    <citation type="submission" date="2017-05" db="EMBL/GenBank/DDBJ databases">
        <authorList>
            <person name="Macchi M."/>
            <person name="Festa S."/>
            <person name="Coppotelli B.M."/>
            <person name="Morelli I.S."/>
        </authorList>
    </citation>
    <scope>NUCLEOTIDE SEQUENCE [LARGE SCALE GENOMIC DNA]</scope>
    <source>
        <strain evidence="3">I</strain>
    </source>
</reference>
<evidence type="ECO:0000313" key="2">
    <source>
        <dbReference type="EMBL" id="OWJ55825.1"/>
    </source>
</evidence>
<accession>A0A211YRY4</accession>